<proteinExistence type="predicted"/>
<evidence type="ECO:0000313" key="1">
    <source>
        <dbReference type="EMBL" id="GGB72903.1"/>
    </source>
</evidence>
<keyword evidence="2" id="KW-1185">Reference proteome</keyword>
<organism evidence="1 2">
    <name type="scientific">Blastomonas aquatica</name>
    <dbReference type="NCBI Taxonomy" id="1510276"/>
    <lineage>
        <taxon>Bacteria</taxon>
        <taxon>Pseudomonadati</taxon>
        <taxon>Pseudomonadota</taxon>
        <taxon>Alphaproteobacteria</taxon>
        <taxon>Sphingomonadales</taxon>
        <taxon>Sphingomonadaceae</taxon>
        <taxon>Blastomonas</taxon>
    </lineage>
</organism>
<reference evidence="2" key="1">
    <citation type="journal article" date="2019" name="Int. J. Syst. Evol. Microbiol.">
        <title>The Global Catalogue of Microorganisms (GCM) 10K type strain sequencing project: providing services to taxonomists for standard genome sequencing and annotation.</title>
        <authorList>
            <consortium name="The Broad Institute Genomics Platform"/>
            <consortium name="The Broad Institute Genome Sequencing Center for Infectious Disease"/>
            <person name="Wu L."/>
            <person name="Ma J."/>
        </authorList>
    </citation>
    <scope>NUCLEOTIDE SEQUENCE [LARGE SCALE GENOMIC DNA]</scope>
    <source>
        <strain evidence="2">CGMCC 1.12851</strain>
    </source>
</reference>
<evidence type="ECO:0000313" key="2">
    <source>
        <dbReference type="Proteomes" id="UP000614261"/>
    </source>
</evidence>
<evidence type="ECO:0008006" key="3">
    <source>
        <dbReference type="Google" id="ProtNLM"/>
    </source>
</evidence>
<dbReference type="Gene3D" id="3.20.20.140">
    <property type="entry name" value="Metal-dependent hydrolases"/>
    <property type="match status" value="1"/>
</dbReference>
<sequence>MNDIADIAREPRAADAPNISTPIDYKIICADSHVNPPHDFWHHDMSAKWKDDLPYVEEAGDADTYPVANAQSQSSFQSPLFFVLS</sequence>
<dbReference type="EMBL" id="BMGD01000006">
    <property type="protein sequence ID" value="GGB72903.1"/>
    <property type="molecule type" value="Genomic_DNA"/>
</dbReference>
<dbReference type="RefSeq" id="WP_188515273.1">
    <property type="nucleotide sequence ID" value="NZ_BMGD01000006.1"/>
</dbReference>
<dbReference type="Proteomes" id="UP000614261">
    <property type="component" value="Unassembled WGS sequence"/>
</dbReference>
<accession>A0ABQ1JS47</accession>
<protein>
    <recommendedName>
        <fullName evidence="3">Amidohydrolase-related domain-containing protein</fullName>
    </recommendedName>
</protein>
<name>A0ABQ1JS47_9SPHN</name>
<gene>
    <name evidence="1" type="ORF">GCM10010833_30120</name>
</gene>
<comment type="caution">
    <text evidence="1">The sequence shown here is derived from an EMBL/GenBank/DDBJ whole genome shotgun (WGS) entry which is preliminary data.</text>
</comment>